<gene>
    <name evidence="2" type="ORF">EDD69_10284</name>
</gene>
<evidence type="ECO:0000256" key="1">
    <source>
        <dbReference type="SAM" id="Phobius"/>
    </source>
</evidence>
<dbReference type="EMBL" id="SLUL01000002">
    <property type="protein sequence ID" value="TCL52678.1"/>
    <property type="molecule type" value="Genomic_DNA"/>
</dbReference>
<keyword evidence="1" id="KW-0472">Membrane</keyword>
<proteinExistence type="predicted"/>
<keyword evidence="1" id="KW-0812">Transmembrane</keyword>
<keyword evidence="1" id="KW-1133">Transmembrane helix</keyword>
<reference evidence="2 3" key="1">
    <citation type="submission" date="2019-03" db="EMBL/GenBank/DDBJ databases">
        <title>Genomic Encyclopedia of Type Strains, Phase IV (KMG-IV): sequencing the most valuable type-strain genomes for metagenomic binning, comparative biology and taxonomic classification.</title>
        <authorList>
            <person name="Goeker M."/>
        </authorList>
    </citation>
    <scope>NUCLEOTIDE SEQUENCE [LARGE SCALE GENOMIC DNA]</scope>
    <source>
        <strain evidence="2 3">DSM 24979</strain>
    </source>
</reference>
<organism evidence="2 3">
    <name type="scientific">Thermolongibacillus altinsuensis</name>
    <dbReference type="NCBI Taxonomy" id="575256"/>
    <lineage>
        <taxon>Bacteria</taxon>
        <taxon>Bacillati</taxon>
        <taxon>Bacillota</taxon>
        <taxon>Bacilli</taxon>
        <taxon>Bacillales</taxon>
        <taxon>Anoxybacillaceae</taxon>
        <taxon>Thermolongibacillus</taxon>
    </lineage>
</organism>
<feature type="transmembrane region" description="Helical" evidence="1">
    <location>
        <begin position="21"/>
        <end position="42"/>
    </location>
</feature>
<keyword evidence="3" id="KW-1185">Reference proteome</keyword>
<sequence>MYEICGEKKVRGDGAMNSSKSLVASVVAMFLAIGVGTIGFMFSEQLSFLTPCG</sequence>
<comment type="caution">
    <text evidence="2">The sequence shown here is derived from an EMBL/GenBank/DDBJ whole genome shotgun (WGS) entry which is preliminary data.</text>
</comment>
<dbReference type="AlphaFoldDB" id="A0A4R1QGM7"/>
<name>A0A4R1QGM7_9BACL</name>
<protein>
    <submittedName>
        <fullName evidence="2">Uncharacterized protein</fullName>
    </submittedName>
</protein>
<evidence type="ECO:0000313" key="2">
    <source>
        <dbReference type="EMBL" id="TCL52678.1"/>
    </source>
</evidence>
<evidence type="ECO:0000313" key="3">
    <source>
        <dbReference type="Proteomes" id="UP000295658"/>
    </source>
</evidence>
<accession>A0A4R1QGM7</accession>
<dbReference type="Proteomes" id="UP000295658">
    <property type="component" value="Unassembled WGS sequence"/>
</dbReference>